<keyword evidence="2" id="KW-0812">Transmembrane</keyword>
<dbReference type="Proteomes" id="UP001465976">
    <property type="component" value="Unassembled WGS sequence"/>
</dbReference>
<accession>A0ABR3EL41</accession>
<keyword evidence="2" id="KW-1133">Transmembrane helix</keyword>
<proteinExistence type="predicted"/>
<feature type="compositionally biased region" description="Polar residues" evidence="1">
    <location>
        <begin position="281"/>
        <end position="290"/>
    </location>
</feature>
<evidence type="ECO:0000256" key="1">
    <source>
        <dbReference type="SAM" id="MobiDB-lite"/>
    </source>
</evidence>
<gene>
    <name evidence="3" type="ORF">V5O48_018486</name>
</gene>
<comment type="caution">
    <text evidence="3">The sequence shown here is derived from an EMBL/GenBank/DDBJ whole genome shotgun (WGS) entry which is preliminary data.</text>
</comment>
<dbReference type="EMBL" id="JBAHYK010003375">
    <property type="protein sequence ID" value="KAL0563581.1"/>
    <property type="molecule type" value="Genomic_DNA"/>
</dbReference>
<feature type="transmembrane region" description="Helical" evidence="2">
    <location>
        <begin position="12"/>
        <end position="33"/>
    </location>
</feature>
<evidence type="ECO:0000256" key="2">
    <source>
        <dbReference type="SAM" id="Phobius"/>
    </source>
</evidence>
<feature type="region of interest" description="Disordered" evidence="1">
    <location>
        <begin position="229"/>
        <end position="252"/>
    </location>
</feature>
<feature type="transmembrane region" description="Helical" evidence="2">
    <location>
        <begin position="141"/>
        <end position="163"/>
    </location>
</feature>
<evidence type="ECO:0000313" key="4">
    <source>
        <dbReference type="Proteomes" id="UP001465976"/>
    </source>
</evidence>
<protein>
    <submittedName>
        <fullName evidence="3">Uncharacterized protein</fullName>
    </submittedName>
</protein>
<sequence length="308" mass="33300">MLFLTKHTWTNIPSFLCSFSFHILSATALAIGVPATVTLSKPFIVAWQQDISEPALSAAQFEMIDAIGSIHNGKKMHPAAGIRSGEYTLTPKVTGQLELQVMVEYAATAMPPLVTTHTINVLAPPIISGDSYESDGLKSDVGSIVGGVVVASITVIAIVIGLIHYTRKRRRNAFPPIDTNKDIDSSIPYPATVPLKRTPVYRPNRIPPAGTMLEKVRRLASARAERLRVRQDLSQEERPLNSNAGSGPTDVNPAIQAQLDLIAQRMNRIEAELAPPDYASRQGSYTSSNGAFAHGGRSTLLGNRLQDV</sequence>
<keyword evidence="4" id="KW-1185">Reference proteome</keyword>
<reference evidence="3 4" key="1">
    <citation type="submission" date="2024-02" db="EMBL/GenBank/DDBJ databases">
        <title>A draft genome for the cacao thread blight pathogen Marasmius crinis-equi.</title>
        <authorList>
            <person name="Cohen S.P."/>
            <person name="Baruah I.K."/>
            <person name="Amoako-Attah I."/>
            <person name="Bukari Y."/>
            <person name="Meinhardt L.W."/>
            <person name="Bailey B.A."/>
        </authorList>
    </citation>
    <scope>NUCLEOTIDE SEQUENCE [LARGE SCALE GENOMIC DNA]</scope>
    <source>
        <strain evidence="3 4">GH-76</strain>
    </source>
</reference>
<keyword evidence="2" id="KW-0472">Membrane</keyword>
<feature type="compositionally biased region" description="Basic and acidic residues" evidence="1">
    <location>
        <begin position="229"/>
        <end position="239"/>
    </location>
</feature>
<organism evidence="3 4">
    <name type="scientific">Marasmius crinis-equi</name>
    <dbReference type="NCBI Taxonomy" id="585013"/>
    <lineage>
        <taxon>Eukaryota</taxon>
        <taxon>Fungi</taxon>
        <taxon>Dikarya</taxon>
        <taxon>Basidiomycota</taxon>
        <taxon>Agaricomycotina</taxon>
        <taxon>Agaricomycetes</taxon>
        <taxon>Agaricomycetidae</taxon>
        <taxon>Agaricales</taxon>
        <taxon>Marasmiineae</taxon>
        <taxon>Marasmiaceae</taxon>
        <taxon>Marasmius</taxon>
    </lineage>
</organism>
<feature type="region of interest" description="Disordered" evidence="1">
    <location>
        <begin position="278"/>
        <end position="308"/>
    </location>
</feature>
<name>A0ABR3EL41_9AGAR</name>
<evidence type="ECO:0000313" key="3">
    <source>
        <dbReference type="EMBL" id="KAL0563581.1"/>
    </source>
</evidence>